<dbReference type="InterPro" id="IPR032109">
    <property type="entry name" value="Big_3_5"/>
</dbReference>
<evidence type="ECO:0000256" key="3">
    <source>
        <dbReference type="SAM" id="MobiDB-lite"/>
    </source>
</evidence>
<gene>
    <name evidence="5" type="ORF">GCM10017559_15250</name>
</gene>
<name>A0ABN3XUR0_9ACTN</name>
<dbReference type="Pfam" id="PF11999">
    <property type="entry name" value="Ice_binding"/>
    <property type="match status" value="1"/>
</dbReference>
<evidence type="ECO:0000313" key="6">
    <source>
        <dbReference type="Proteomes" id="UP001499930"/>
    </source>
</evidence>
<protein>
    <recommendedName>
        <fullName evidence="4">Bacterial Ig-like domain-containing protein</fullName>
    </recommendedName>
</protein>
<feature type="compositionally biased region" description="Pro residues" evidence="3">
    <location>
        <begin position="1"/>
        <end position="39"/>
    </location>
</feature>
<dbReference type="Proteomes" id="UP001499930">
    <property type="component" value="Unassembled WGS sequence"/>
</dbReference>
<proteinExistence type="inferred from homology"/>
<accession>A0ABN3XUR0</accession>
<feature type="domain" description="Bacterial Ig-like" evidence="4">
    <location>
        <begin position="172"/>
        <end position="249"/>
    </location>
</feature>
<comment type="caution">
    <text evidence="5">The sequence shown here is derived from an EMBL/GenBank/DDBJ whole genome shotgun (WGS) entry which is preliminary data.</text>
</comment>
<feature type="region of interest" description="Disordered" evidence="3">
    <location>
        <begin position="258"/>
        <end position="295"/>
    </location>
</feature>
<evidence type="ECO:0000256" key="2">
    <source>
        <dbReference type="ARBA" id="ARBA00022729"/>
    </source>
</evidence>
<organism evidence="5 6">
    <name type="scientific">Streptosporangium longisporum</name>
    <dbReference type="NCBI Taxonomy" id="46187"/>
    <lineage>
        <taxon>Bacteria</taxon>
        <taxon>Bacillati</taxon>
        <taxon>Actinomycetota</taxon>
        <taxon>Actinomycetes</taxon>
        <taxon>Streptosporangiales</taxon>
        <taxon>Streptosporangiaceae</taxon>
        <taxon>Streptosporangium</taxon>
    </lineage>
</organism>
<dbReference type="RefSeq" id="WP_344890314.1">
    <property type="nucleotide sequence ID" value="NZ_BAAAWD010000006.1"/>
</dbReference>
<dbReference type="Gene3D" id="2.60.40.10">
    <property type="entry name" value="Immunoglobulins"/>
    <property type="match status" value="1"/>
</dbReference>
<feature type="region of interest" description="Disordered" evidence="3">
    <location>
        <begin position="1"/>
        <end position="47"/>
    </location>
</feature>
<reference evidence="5 6" key="1">
    <citation type="journal article" date="2019" name="Int. J. Syst. Evol. Microbiol.">
        <title>The Global Catalogue of Microorganisms (GCM) 10K type strain sequencing project: providing services to taxonomists for standard genome sequencing and annotation.</title>
        <authorList>
            <consortium name="The Broad Institute Genomics Platform"/>
            <consortium name="The Broad Institute Genome Sequencing Center for Infectious Disease"/>
            <person name="Wu L."/>
            <person name="Ma J."/>
        </authorList>
    </citation>
    <scope>NUCLEOTIDE SEQUENCE [LARGE SCALE GENOMIC DNA]</scope>
    <source>
        <strain evidence="5 6">JCM 3106</strain>
    </source>
</reference>
<evidence type="ECO:0000256" key="1">
    <source>
        <dbReference type="ARBA" id="ARBA00005445"/>
    </source>
</evidence>
<keyword evidence="6" id="KW-1185">Reference proteome</keyword>
<evidence type="ECO:0000259" key="4">
    <source>
        <dbReference type="Pfam" id="PF16640"/>
    </source>
</evidence>
<dbReference type="InterPro" id="IPR021884">
    <property type="entry name" value="Ice-bd_prot"/>
</dbReference>
<evidence type="ECO:0000313" key="5">
    <source>
        <dbReference type="EMBL" id="GAA2995766.1"/>
    </source>
</evidence>
<dbReference type="EMBL" id="BAAAWD010000006">
    <property type="protein sequence ID" value="GAA2995766.1"/>
    <property type="molecule type" value="Genomic_DNA"/>
</dbReference>
<dbReference type="InterPro" id="IPR013783">
    <property type="entry name" value="Ig-like_fold"/>
</dbReference>
<feature type="compositionally biased region" description="Low complexity" evidence="3">
    <location>
        <begin position="258"/>
        <end position="269"/>
    </location>
</feature>
<keyword evidence="2" id="KW-0732">Signal</keyword>
<comment type="similarity">
    <text evidence="1">Belongs to the ice-binding protein family.</text>
</comment>
<dbReference type="Pfam" id="PF16640">
    <property type="entry name" value="Big_3_5"/>
    <property type="match status" value="1"/>
</dbReference>
<sequence length="295" mass="29426">MTPSPPRPRSTSPPPTTTPPVRPSTPPCPPSWAAPPSPPGTYDSAAGTFGITGELTLDGQGDPNAVFIFKTASTLTTASASTVNLINGAQACNVFWQVGSSATLGTGSSFAGNILALTSITTTIDVTVDGRLLARNGAVTLDTDIVARSLCAADPPRSTGVTLSAACSPGPGGRLLATATVTSAGPTAPTGPVEFFSDGVSVGAALLDAGGQATLTVTGLPPGIRSLVATFPGTALLDPGASVPLDLVVGPDGLCASAASARSTGGSERSSIKNRQRDGSVITLRDRGRNRRHRG</sequence>